<dbReference type="InterPro" id="IPR043128">
    <property type="entry name" value="Rev_trsase/Diguanyl_cyclase"/>
</dbReference>
<dbReference type="Gene3D" id="3.30.70.270">
    <property type="match status" value="1"/>
</dbReference>
<proteinExistence type="predicted"/>
<feature type="domain" description="GGDEF" evidence="1">
    <location>
        <begin position="150"/>
        <end position="280"/>
    </location>
</feature>
<evidence type="ECO:0000313" key="2">
    <source>
        <dbReference type="EMBL" id="GIM64592.1"/>
    </source>
</evidence>
<dbReference type="NCBIfam" id="TIGR00254">
    <property type="entry name" value="GGDEF"/>
    <property type="match status" value="1"/>
</dbReference>
<comment type="caution">
    <text evidence="2">The sequence shown here is derived from an EMBL/GenBank/DDBJ whole genome shotgun (WGS) entry which is preliminary data.</text>
</comment>
<organism evidence="2 3">
    <name type="scientific">Actinoplanes auranticolor</name>
    <dbReference type="NCBI Taxonomy" id="47988"/>
    <lineage>
        <taxon>Bacteria</taxon>
        <taxon>Bacillati</taxon>
        <taxon>Actinomycetota</taxon>
        <taxon>Actinomycetes</taxon>
        <taxon>Micromonosporales</taxon>
        <taxon>Micromonosporaceae</taxon>
        <taxon>Actinoplanes</taxon>
    </lineage>
</organism>
<dbReference type="AlphaFoldDB" id="A0A919S674"/>
<dbReference type="PROSITE" id="PS50887">
    <property type="entry name" value="GGDEF"/>
    <property type="match status" value="1"/>
</dbReference>
<dbReference type="InterPro" id="IPR029787">
    <property type="entry name" value="Nucleotide_cyclase"/>
</dbReference>
<accession>A0A919S674</accession>
<evidence type="ECO:0000259" key="1">
    <source>
        <dbReference type="PROSITE" id="PS50887"/>
    </source>
</evidence>
<protein>
    <recommendedName>
        <fullName evidence="1">GGDEF domain-containing protein</fullName>
    </recommendedName>
</protein>
<keyword evidence="3" id="KW-1185">Reference proteome</keyword>
<dbReference type="InterPro" id="IPR000160">
    <property type="entry name" value="GGDEF_dom"/>
</dbReference>
<dbReference type="EMBL" id="BOQL01000013">
    <property type="protein sequence ID" value="GIM64592.1"/>
    <property type="molecule type" value="Genomic_DNA"/>
</dbReference>
<dbReference type="SMART" id="SM00267">
    <property type="entry name" value="GGDEF"/>
    <property type="match status" value="1"/>
</dbReference>
<dbReference type="PANTHER" id="PTHR44757">
    <property type="entry name" value="DIGUANYLATE CYCLASE DGCP"/>
    <property type="match status" value="1"/>
</dbReference>
<reference evidence="2" key="1">
    <citation type="submission" date="2021-03" db="EMBL/GenBank/DDBJ databases">
        <title>Whole genome shotgun sequence of Actinoplanes auranticolor NBRC 12245.</title>
        <authorList>
            <person name="Komaki H."/>
            <person name="Tamura T."/>
        </authorList>
    </citation>
    <scope>NUCLEOTIDE SEQUENCE</scope>
    <source>
        <strain evidence="2">NBRC 12245</strain>
    </source>
</reference>
<evidence type="ECO:0000313" key="3">
    <source>
        <dbReference type="Proteomes" id="UP000681340"/>
    </source>
</evidence>
<dbReference type="Proteomes" id="UP000681340">
    <property type="component" value="Unassembled WGS sequence"/>
</dbReference>
<dbReference type="InterPro" id="IPR052155">
    <property type="entry name" value="Biofilm_reg_signaling"/>
</dbReference>
<name>A0A919S674_9ACTN</name>
<dbReference type="Pfam" id="PF00990">
    <property type="entry name" value="GGDEF"/>
    <property type="match status" value="1"/>
</dbReference>
<dbReference type="SUPFAM" id="SSF55073">
    <property type="entry name" value="Nucleotide cyclase"/>
    <property type="match status" value="1"/>
</dbReference>
<sequence length="280" mass="30384">MNSTDGSASPTVRWSHKLGPALNGDGAEFLESQVGISFPWLFRPHEWIVGFKILPASEGEIAQLRVTRLEDEPGLTFEAVTTRPDYDPVLIGELERAVVTAIATLTPTSGDTARLRLAAERDALTGILSRYGFEIQAERIMLTASELRSPPLWVYVLDLDDFKAINDERGHWVGDRVLKAVARRLEAQIPPDGAVARRGGDEFVAALTIDASGGESLLNRFRDAVEQPIEIDGDQIAIGISVGTASASAGAKSIDELVREADAAMYRVKRAKKTSLYVGV</sequence>
<dbReference type="RefSeq" id="WP_212987245.1">
    <property type="nucleotide sequence ID" value="NZ_BAABEA010000038.1"/>
</dbReference>
<dbReference type="CDD" id="cd01949">
    <property type="entry name" value="GGDEF"/>
    <property type="match status" value="1"/>
</dbReference>
<dbReference type="PANTHER" id="PTHR44757:SF2">
    <property type="entry name" value="BIOFILM ARCHITECTURE MAINTENANCE PROTEIN MBAA"/>
    <property type="match status" value="1"/>
</dbReference>
<gene>
    <name evidence="2" type="ORF">Aau02nite_11430</name>
</gene>